<evidence type="ECO:0000256" key="4">
    <source>
        <dbReference type="ARBA" id="ARBA00022833"/>
    </source>
</evidence>
<reference evidence="7 8" key="1">
    <citation type="submission" date="2019-01" db="EMBL/GenBank/DDBJ databases">
        <title>Nocardioides guangzhouensis sp. nov., an actinobacterium isolated from soil.</title>
        <authorList>
            <person name="Fu Y."/>
            <person name="Cai Y."/>
            <person name="Lin Z."/>
            <person name="Chen P."/>
        </authorList>
    </citation>
    <scope>NUCLEOTIDE SEQUENCE [LARGE SCALE GENOMIC DNA]</scope>
    <source>
        <strain evidence="7 8">130</strain>
    </source>
</reference>
<dbReference type="Gene3D" id="3.40.390.10">
    <property type="entry name" value="Collagenase (Catalytic Domain)"/>
    <property type="match status" value="1"/>
</dbReference>
<keyword evidence="5" id="KW-0732">Signal</keyword>
<dbReference type="SUPFAM" id="SSF55486">
    <property type="entry name" value="Metalloproteases ('zincins'), catalytic domain"/>
    <property type="match status" value="1"/>
</dbReference>
<evidence type="ECO:0000256" key="2">
    <source>
        <dbReference type="ARBA" id="ARBA00022723"/>
    </source>
</evidence>
<dbReference type="RefSeq" id="WP_134718244.1">
    <property type="nucleotide sequence ID" value="NZ_SDKM01000019.1"/>
</dbReference>
<keyword evidence="7" id="KW-0482">Metalloprotease</keyword>
<dbReference type="AlphaFoldDB" id="A0A4Q4ZCZ9"/>
<protein>
    <submittedName>
        <fullName evidence="7">Matrixin family metalloprotease</fullName>
    </submittedName>
</protein>
<dbReference type="Pfam" id="PF00413">
    <property type="entry name" value="Peptidase_M10"/>
    <property type="match status" value="1"/>
</dbReference>
<dbReference type="GO" id="GO:0008270">
    <property type="term" value="F:zinc ion binding"/>
    <property type="evidence" value="ECO:0007669"/>
    <property type="project" value="InterPro"/>
</dbReference>
<evidence type="ECO:0000256" key="5">
    <source>
        <dbReference type="SAM" id="SignalP"/>
    </source>
</evidence>
<keyword evidence="4" id="KW-0862">Zinc</keyword>
<evidence type="ECO:0000256" key="3">
    <source>
        <dbReference type="ARBA" id="ARBA00022801"/>
    </source>
</evidence>
<gene>
    <name evidence="7" type="ORF">EKO23_13800</name>
</gene>
<dbReference type="EMBL" id="SDKM01000019">
    <property type="protein sequence ID" value="RYP85054.1"/>
    <property type="molecule type" value="Genomic_DNA"/>
</dbReference>
<dbReference type="OrthoDB" id="4297752at2"/>
<dbReference type="GO" id="GO:0006508">
    <property type="term" value="P:proteolysis"/>
    <property type="evidence" value="ECO:0007669"/>
    <property type="project" value="UniProtKB-KW"/>
</dbReference>
<name>A0A4Q4ZCZ9_9ACTN</name>
<evidence type="ECO:0000259" key="6">
    <source>
        <dbReference type="Pfam" id="PF00413"/>
    </source>
</evidence>
<feature type="domain" description="Peptidase M10 metallopeptidase" evidence="6">
    <location>
        <begin position="272"/>
        <end position="307"/>
    </location>
</feature>
<dbReference type="InterPro" id="IPR001818">
    <property type="entry name" value="Pept_M10_metallopeptidase"/>
</dbReference>
<keyword evidence="1 7" id="KW-0645">Protease</keyword>
<keyword evidence="3" id="KW-0378">Hydrolase</keyword>
<dbReference type="GO" id="GO:0031012">
    <property type="term" value="C:extracellular matrix"/>
    <property type="evidence" value="ECO:0007669"/>
    <property type="project" value="InterPro"/>
</dbReference>
<evidence type="ECO:0000313" key="7">
    <source>
        <dbReference type="EMBL" id="RYP85054.1"/>
    </source>
</evidence>
<feature type="chain" id="PRO_5020306130" evidence="5">
    <location>
        <begin position="33"/>
        <end position="347"/>
    </location>
</feature>
<dbReference type="GO" id="GO:0004222">
    <property type="term" value="F:metalloendopeptidase activity"/>
    <property type="evidence" value="ECO:0007669"/>
    <property type="project" value="InterPro"/>
</dbReference>
<keyword evidence="8" id="KW-1185">Reference proteome</keyword>
<proteinExistence type="predicted"/>
<accession>A0A4Q4ZCZ9</accession>
<keyword evidence="2" id="KW-0479">Metal-binding</keyword>
<evidence type="ECO:0000256" key="1">
    <source>
        <dbReference type="ARBA" id="ARBA00022670"/>
    </source>
</evidence>
<dbReference type="Proteomes" id="UP000295198">
    <property type="component" value="Unassembled WGS sequence"/>
</dbReference>
<sequence length="347" mass="36789">MSDLTPGWWLRVCALVLAVAALLLPSSTPASSSGSETSAAWPAPTIVRGADRYVTGRASDAGVVTLEQRVLGGWRAVSTASTGADGAYRFRIPTWWVGTRSYRVRSDTAATTEFRASVVPSYTPRGRVGQYRYSFDSMTRWDPCTTIGFRVNARQGGAGAVRDTKAAVARISQATGFRFAYRGTTTGIPSNGGNSWYPADTEIVVAWARPSQSSLLRMYPRAAGVGAALARTGYYNGDGSRTSKISKGMVVVNSNVRMKGGFGTGLTRGDTLMHEIGHAMGLSHSGASAQMMYAYLTRSAARFGRGDLHGLEARGSKLGCVRPTSPATSARGTRTVAPRVAALRVAP</sequence>
<organism evidence="7 8">
    <name type="scientific">Nocardioides guangzhouensis</name>
    <dbReference type="NCBI Taxonomy" id="2497878"/>
    <lineage>
        <taxon>Bacteria</taxon>
        <taxon>Bacillati</taxon>
        <taxon>Actinomycetota</taxon>
        <taxon>Actinomycetes</taxon>
        <taxon>Propionibacteriales</taxon>
        <taxon>Nocardioidaceae</taxon>
        <taxon>Nocardioides</taxon>
    </lineage>
</organism>
<comment type="caution">
    <text evidence="7">The sequence shown here is derived from an EMBL/GenBank/DDBJ whole genome shotgun (WGS) entry which is preliminary data.</text>
</comment>
<feature type="signal peptide" evidence="5">
    <location>
        <begin position="1"/>
        <end position="32"/>
    </location>
</feature>
<evidence type="ECO:0000313" key="8">
    <source>
        <dbReference type="Proteomes" id="UP000295198"/>
    </source>
</evidence>
<dbReference type="InterPro" id="IPR024079">
    <property type="entry name" value="MetalloPept_cat_dom_sf"/>
</dbReference>